<name>A0A7Z7JIB5_9BURK</name>
<gene>
    <name evidence="1" type="ORF">CBM2594_U20032</name>
</gene>
<dbReference type="AlphaFoldDB" id="A0A7Z7JIB5"/>
<comment type="caution">
    <text evidence="1">The sequence shown here is derived from an EMBL/GenBank/DDBJ whole genome shotgun (WGS) entry which is preliminary data.</text>
</comment>
<dbReference type="EMBL" id="OGUU01000049">
    <property type="protein sequence ID" value="SPC25845.1"/>
    <property type="molecule type" value="Genomic_DNA"/>
</dbReference>
<dbReference type="Proteomes" id="UP000257139">
    <property type="component" value="Unassembled WGS sequence"/>
</dbReference>
<evidence type="ECO:0000313" key="1">
    <source>
        <dbReference type="EMBL" id="SPC25845.1"/>
    </source>
</evidence>
<organism evidence="1 2">
    <name type="scientific">Cupriavidus taiwanensis</name>
    <dbReference type="NCBI Taxonomy" id="164546"/>
    <lineage>
        <taxon>Bacteria</taxon>
        <taxon>Pseudomonadati</taxon>
        <taxon>Pseudomonadota</taxon>
        <taxon>Betaproteobacteria</taxon>
        <taxon>Burkholderiales</taxon>
        <taxon>Burkholderiaceae</taxon>
        <taxon>Cupriavidus</taxon>
    </lineage>
</organism>
<protein>
    <submittedName>
        <fullName evidence="1">Uncharacterized protein</fullName>
    </submittedName>
</protein>
<proteinExistence type="predicted"/>
<reference evidence="1 2" key="1">
    <citation type="submission" date="2018-01" db="EMBL/GenBank/DDBJ databases">
        <authorList>
            <person name="Clerissi C."/>
        </authorList>
    </citation>
    <scope>NUCLEOTIDE SEQUENCE [LARGE SCALE GENOMIC DNA]</scope>
    <source>
        <strain evidence="1">Cupriavidus taiwanensis STM 6021</strain>
    </source>
</reference>
<evidence type="ECO:0000313" key="2">
    <source>
        <dbReference type="Proteomes" id="UP000257139"/>
    </source>
</evidence>
<sequence length="173" mass="18961">MSSDLARESPSLLASGDTSRLRRIDSVAARHHFFQPVGAAALAACSILSSEHTLNDSPNQSGTNHAWRRVRVTGSWLPDNAVVWAYWNGAMWNGFAVPLFSHQDAVSLCAVMPSLIYVEARKAFLFDENGEAEWFHAAPQVAGGEELHLYSLGDSWCWQLVDPSDYLNVVAGS</sequence>
<accession>A0A7Z7JIB5</accession>